<gene>
    <name evidence="2" type="ORF">JCM19231_2654</name>
</gene>
<keyword evidence="1" id="KW-1133">Transmembrane helix</keyword>
<comment type="caution">
    <text evidence="2">The sequence shown here is derived from an EMBL/GenBank/DDBJ whole genome shotgun (WGS) entry which is preliminary data.</text>
</comment>
<keyword evidence="3" id="KW-1185">Reference proteome</keyword>
<evidence type="ECO:0000313" key="2">
    <source>
        <dbReference type="EMBL" id="GAM57535.1"/>
    </source>
</evidence>
<reference evidence="2 3" key="1">
    <citation type="submission" date="2015-01" db="EMBL/GenBank/DDBJ databases">
        <title>Vibrio sp. C1 JCM 19231 whole genome shotgun sequence.</title>
        <authorList>
            <person name="Sawabe T."/>
            <person name="Meirelles P."/>
            <person name="Feng G."/>
            <person name="Sayaka M."/>
            <person name="Hattori M."/>
            <person name="Ohkuma M."/>
        </authorList>
    </citation>
    <scope>NUCLEOTIDE SEQUENCE [LARGE SCALE GENOMIC DNA]</scope>
    <source>
        <strain evidence="3">JCM 19231</strain>
    </source>
</reference>
<sequence>MIDVQTIPKFDVGPYPYELPLGGSGLLGIVGMFGLWIALALLGSELVQDKQLTSKH</sequence>
<dbReference type="Proteomes" id="UP000031671">
    <property type="component" value="Unassembled WGS sequence"/>
</dbReference>
<protein>
    <submittedName>
        <fullName evidence="2">Tetrathionate reductase subunit C</fullName>
    </submittedName>
</protein>
<evidence type="ECO:0000256" key="1">
    <source>
        <dbReference type="SAM" id="Phobius"/>
    </source>
</evidence>
<reference evidence="2 3" key="2">
    <citation type="submission" date="2015-01" db="EMBL/GenBank/DDBJ databases">
        <authorList>
            <consortium name="NBRP consortium"/>
            <person name="Sawabe T."/>
            <person name="Meirelles P."/>
            <person name="Feng G."/>
            <person name="Sayaka M."/>
            <person name="Hattori M."/>
            <person name="Ohkuma M."/>
        </authorList>
    </citation>
    <scope>NUCLEOTIDE SEQUENCE [LARGE SCALE GENOMIC DNA]</scope>
    <source>
        <strain evidence="3">JCM 19231</strain>
    </source>
</reference>
<keyword evidence="1" id="KW-0812">Transmembrane</keyword>
<dbReference type="EMBL" id="BBRZ01000057">
    <property type="protein sequence ID" value="GAM57535.1"/>
    <property type="molecule type" value="Genomic_DNA"/>
</dbReference>
<name>A0A0B8NSN9_9VIBR</name>
<evidence type="ECO:0000313" key="3">
    <source>
        <dbReference type="Proteomes" id="UP000031671"/>
    </source>
</evidence>
<keyword evidence="1" id="KW-0472">Membrane</keyword>
<feature type="transmembrane region" description="Helical" evidence="1">
    <location>
        <begin position="25"/>
        <end position="47"/>
    </location>
</feature>
<organism evidence="2 3">
    <name type="scientific">Vibrio ishigakensis</name>
    <dbReference type="NCBI Taxonomy" id="1481914"/>
    <lineage>
        <taxon>Bacteria</taxon>
        <taxon>Pseudomonadati</taxon>
        <taxon>Pseudomonadota</taxon>
        <taxon>Gammaproteobacteria</taxon>
        <taxon>Vibrionales</taxon>
        <taxon>Vibrionaceae</taxon>
        <taxon>Vibrio</taxon>
    </lineage>
</organism>
<accession>A0A0B8NSN9</accession>
<proteinExistence type="predicted"/>
<dbReference type="AlphaFoldDB" id="A0A0B8NSN9"/>